<organism evidence="3 4">
    <name type="scientific">Vibrio cholerae</name>
    <dbReference type="NCBI Taxonomy" id="666"/>
    <lineage>
        <taxon>Bacteria</taxon>
        <taxon>Pseudomonadati</taxon>
        <taxon>Pseudomonadota</taxon>
        <taxon>Gammaproteobacteria</taxon>
        <taxon>Vibrionales</taxon>
        <taxon>Vibrionaceae</taxon>
        <taxon>Vibrio</taxon>
    </lineage>
</organism>
<proteinExistence type="predicted"/>
<dbReference type="SMART" id="SM00487">
    <property type="entry name" value="DEXDc"/>
    <property type="match status" value="1"/>
</dbReference>
<dbReference type="CDD" id="cd18799">
    <property type="entry name" value="SF2_C_EcoAI-like"/>
    <property type="match status" value="1"/>
</dbReference>
<dbReference type="FunFam" id="3.30.870.10:FF:000057">
    <property type="entry name" value="DEAD/DEAH box helicase"/>
    <property type="match status" value="1"/>
</dbReference>
<dbReference type="InterPro" id="IPR006935">
    <property type="entry name" value="Helicase/UvrB_N"/>
</dbReference>
<dbReference type="EMBL" id="VIOS01000046">
    <property type="protein sequence ID" value="TQP12676.1"/>
    <property type="molecule type" value="Genomic_DNA"/>
</dbReference>
<keyword evidence="3" id="KW-0067">ATP-binding</keyword>
<protein>
    <submittedName>
        <fullName evidence="3">DEAD/DEAH box helicase</fullName>
    </submittedName>
</protein>
<dbReference type="AlphaFoldDB" id="A0A544C2H7"/>
<dbReference type="InterPro" id="IPR015927">
    <property type="entry name" value="Peptidase_S24_S26A/B/C"/>
</dbReference>
<keyword evidence="3" id="KW-0347">Helicase</keyword>
<name>A0A544C2H7_VIBCL</name>
<evidence type="ECO:0000313" key="4">
    <source>
        <dbReference type="Proteomes" id="UP000319979"/>
    </source>
</evidence>
<dbReference type="FunFam" id="2.10.109.10:FF:000036">
    <property type="entry name" value="DEAD/DEAH box helicase"/>
    <property type="match status" value="1"/>
</dbReference>
<dbReference type="Gene3D" id="3.30.870.10">
    <property type="entry name" value="Endonuclease Chain A"/>
    <property type="match status" value="1"/>
</dbReference>
<sequence>MSDRQSFLYSGHKLSSGGANDPLLPRLVQAINHATEIEISVSFIQPSGLDLLFDPLFDAVQSGAQVKLLTSDYLSITHPVALRRLMLLTERGAQCRVFECGQHSFHMKSYIFVRCEQGEILEGCAWIGSNNISKTALLDSHEWALRHDFEPPETSAAALEFLHIRQQFAAIFTHNQSQPLSHQWIDNYLCRYQQTQQQRTIAQLVTEDEQETIDVPTPNSIQIEALAALDATRQQGYSRGLVVLATGMGKTWLSAFDVMQIQAKNVLFVAHREEILLQAEKTFSQLIPHAKTGLYNGSIQDDQATLLFASVATLGKQNHLQRFAVDHFDYLIVDEFHHAAARSYRQLLAYFQPKFLLGLTATPERSDQADILSLCDDNLVFERNLVHGIDDEILTPFDYHGIYDQAVNYQEIPWRNGKFDPNTLDNKLATSRRAEHVYREWQAKKQTRTLAFCVSKKHADFMAQYFVAKGIHAVAVYSDSAVRRNQALQWLDQGKIEIIFSVDLFNEGTDLPSIDTILMARPTESKILFLQQLGRGLRLSPITNKRKLVVLDFIGNHDSFLNRPATLFNVKTLREVIGKLQTNAPLAKGCHVNFDIELINFWQRLAKRLRNNVQDDYQQLAHQLAHRPTASEFFHHGYPMKKVRQQAISWFHLVASQENDPHFSELVSHYGDFLLHGIENTAMSKSFKAILLEALLELDGLRQPPTLSALAERSHHVLSRRPQLMAQELTESAKQFQASDQGWLKYWLANPINAFTKPNNKSAPWFTINDQKFVATFAIKDQHIELLHDAMQELVDLRLAEYAQRPQQQQPSNQPDIEHSPSAQVLEFAKQSDPQGTMLPFYPELKIACGHFKRGSHEAVQYHCVADGYGKLDPTRHFVAPAAGNSMNGGKNPIQDGDLLLLEWVTPSSAGSISNLTMAIETQDETGDNQYLLRVVRKIAPNQYELQAQNPSYPNMPATDAMKTFARLKAVIKNNSQQSQTR</sequence>
<dbReference type="GO" id="GO:0003677">
    <property type="term" value="F:DNA binding"/>
    <property type="evidence" value="ECO:0007669"/>
    <property type="project" value="InterPro"/>
</dbReference>
<dbReference type="GO" id="GO:0004386">
    <property type="term" value="F:helicase activity"/>
    <property type="evidence" value="ECO:0007669"/>
    <property type="project" value="UniProtKB-KW"/>
</dbReference>
<dbReference type="InterPro" id="IPR027417">
    <property type="entry name" value="P-loop_NTPase"/>
</dbReference>
<keyword evidence="3" id="KW-0547">Nucleotide-binding</keyword>
<gene>
    <name evidence="3" type="ORF">FLM02_12640</name>
</gene>
<dbReference type="CDD" id="cd09205">
    <property type="entry name" value="PLDc_N_DEXD_b3"/>
    <property type="match status" value="1"/>
</dbReference>
<dbReference type="RefSeq" id="WP_142735767.1">
    <property type="nucleotide sequence ID" value="NZ_VIOS01000046.1"/>
</dbReference>
<dbReference type="Pfam" id="PF00717">
    <property type="entry name" value="Peptidase_S24"/>
    <property type="match status" value="1"/>
</dbReference>
<reference evidence="3 4" key="1">
    <citation type="submission" date="2019-07" db="EMBL/GenBank/DDBJ databases">
        <title>Phenotypic and genotypic antimicrobial resistance traits of Vibrio cholerae non-O1/non-O139 isolated from a large Austrian lake frequently associated with cases of infection.</title>
        <authorList>
            <person name="Lepuschitz S."/>
            <person name="Baron S."/>
            <person name="Larvor E."/>
            <person name="Granier S."/>
            <person name="Pretzer C."/>
            <person name="Mach R.L."/>
            <person name="Farnleitner A.H."/>
            <person name="Ruppitsch W."/>
            <person name="Pleininger S."/>
            <person name="Indra A."/>
            <person name="Kirschner A.K.T."/>
        </authorList>
    </citation>
    <scope>NUCLEOTIDE SEQUENCE [LARGE SCALE GENOMIC DNA]</scope>
    <source>
        <strain evidence="3 4">A12JL36W90</strain>
    </source>
</reference>
<dbReference type="Gene3D" id="3.40.50.300">
    <property type="entry name" value="P-loop containing nucleotide triphosphate hydrolases"/>
    <property type="match status" value="2"/>
</dbReference>
<dbReference type="GO" id="GO:0016887">
    <property type="term" value="F:ATP hydrolysis activity"/>
    <property type="evidence" value="ECO:0007669"/>
    <property type="project" value="TreeGrafter"/>
</dbReference>
<dbReference type="SMART" id="SM00490">
    <property type="entry name" value="HELICc"/>
    <property type="match status" value="1"/>
</dbReference>
<dbReference type="InterPro" id="IPR052511">
    <property type="entry name" value="ATP-dep_Helicase"/>
</dbReference>
<dbReference type="SUPFAM" id="SSF51306">
    <property type="entry name" value="LexA/Signal peptidase"/>
    <property type="match status" value="1"/>
</dbReference>
<dbReference type="Gene3D" id="2.10.109.10">
    <property type="entry name" value="Umud Fragment, subunit A"/>
    <property type="match status" value="1"/>
</dbReference>
<dbReference type="CDD" id="cd18032">
    <property type="entry name" value="DEXHc_RE_I_III_res"/>
    <property type="match status" value="1"/>
</dbReference>
<dbReference type="PANTHER" id="PTHR47962">
    <property type="entry name" value="ATP-DEPENDENT HELICASE LHR-RELATED-RELATED"/>
    <property type="match status" value="1"/>
</dbReference>
<evidence type="ECO:0000259" key="1">
    <source>
        <dbReference type="PROSITE" id="PS51192"/>
    </source>
</evidence>
<dbReference type="PANTHER" id="PTHR47962:SF4">
    <property type="entry name" value="HELICASE"/>
    <property type="match status" value="1"/>
</dbReference>
<accession>A0A544C2H7</accession>
<dbReference type="PROSITE" id="PS51194">
    <property type="entry name" value="HELICASE_CTER"/>
    <property type="match status" value="1"/>
</dbReference>
<feature type="domain" description="Helicase ATP-binding" evidence="1">
    <location>
        <begin position="231"/>
        <end position="381"/>
    </location>
</feature>
<dbReference type="Pfam" id="PF00271">
    <property type="entry name" value="Helicase_C"/>
    <property type="match status" value="1"/>
</dbReference>
<dbReference type="GO" id="GO:0005524">
    <property type="term" value="F:ATP binding"/>
    <property type="evidence" value="ECO:0007669"/>
    <property type="project" value="InterPro"/>
</dbReference>
<dbReference type="Pfam" id="PF13091">
    <property type="entry name" value="PLDc_2"/>
    <property type="match status" value="1"/>
</dbReference>
<dbReference type="Pfam" id="PF04851">
    <property type="entry name" value="ResIII"/>
    <property type="match status" value="1"/>
</dbReference>
<dbReference type="InterPro" id="IPR025202">
    <property type="entry name" value="PLD-like_dom"/>
</dbReference>
<comment type="caution">
    <text evidence="3">The sequence shown here is derived from an EMBL/GenBank/DDBJ whole genome shotgun (WGS) entry which is preliminary data.</text>
</comment>
<evidence type="ECO:0000259" key="2">
    <source>
        <dbReference type="PROSITE" id="PS51194"/>
    </source>
</evidence>
<dbReference type="SUPFAM" id="SSF52540">
    <property type="entry name" value="P-loop containing nucleoside triphosphate hydrolases"/>
    <property type="match status" value="1"/>
</dbReference>
<dbReference type="InterPro" id="IPR014001">
    <property type="entry name" value="Helicase_ATP-bd"/>
</dbReference>
<feature type="domain" description="Helicase C-terminal" evidence="2">
    <location>
        <begin position="433"/>
        <end position="588"/>
    </location>
</feature>
<dbReference type="InterPro" id="IPR036286">
    <property type="entry name" value="LexA/Signal_pep-like_sf"/>
</dbReference>
<keyword evidence="3" id="KW-0378">Hydrolase</keyword>
<dbReference type="Proteomes" id="UP000319979">
    <property type="component" value="Unassembled WGS sequence"/>
</dbReference>
<dbReference type="PROSITE" id="PS51192">
    <property type="entry name" value="HELICASE_ATP_BIND_1"/>
    <property type="match status" value="1"/>
</dbReference>
<evidence type="ECO:0000313" key="3">
    <source>
        <dbReference type="EMBL" id="TQP12676.1"/>
    </source>
</evidence>
<dbReference type="InterPro" id="IPR001650">
    <property type="entry name" value="Helicase_C-like"/>
</dbReference>
<dbReference type="SUPFAM" id="SSF56024">
    <property type="entry name" value="Phospholipase D/nuclease"/>
    <property type="match status" value="1"/>
</dbReference>